<dbReference type="GO" id="GO:0006935">
    <property type="term" value="P:chemotaxis"/>
    <property type="evidence" value="ECO:0007669"/>
    <property type="project" value="UniProtKB-UniRule"/>
</dbReference>
<feature type="domain" description="Response regulatory" evidence="9">
    <location>
        <begin position="3"/>
        <end position="121"/>
    </location>
</feature>
<dbReference type="SUPFAM" id="SSF52738">
    <property type="entry name" value="Methylesterase CheB, C-terminal domain"/>
    <property type="match status" value="1"/>
</dbReference>
<dbReference type="PROSITE" id="PS51257">
    <property type="entry name" value="PROKAR_LIPOPROTEIN"/>
    <property type="match status" value="1"/>
</dbReference>
<dbReference type="InterPro" id="IPR000673">
    <property type="entry name" value="Sig_transdc_resp-reg_Me-estase"/>
</dbReference>
<protein>
    <recommendedName>
        <fullName evidence="5">protein-glutamate methylesterase</fullName>
        <ecNumber evidence="5">3.1.1.61</ecNumber>
    </recommendedName>
</protein>
<keyword evidence="12" id="KW-1185">Reference proteome</keyword>
<dbReference type="PIRSF" id="PIRSF000876">
    <property type="entry name" value="RR_chemtxs_CheB"/>
    <property type="match status" value="1"/>
</dbReference>
<organism evidence="11 12">
    <name type="scientific">Massilia cellulosiltytica</name>
    <dbReference type="NCBI Taxonomy" id="2683234"/>
    <lineage>
        <taxon>Bacteria</taxon>
        <taxon>Pseudomonadati</taxon>
        <taxon>Pseudomonadota</taxon>
        <taxon>Betaproteobacteria</taxon>
        <taxon>Burkholderiales</taxon>
        <taxon>Oxalobacteraceae</taxon>
        <taxon>Telluria group</taxon>
        <taxon>Massilia</taxon>
    </lineage>
</organism>
<dbReference type="GO" id="GO:0000156">
    <property type="term" value="F:phosphorelay response regulator activity"/>
    <property type="evidence" value="ECO:0007669"/>
    <property type="project" value="InterPro"/>
</dbReference>
<dbReference type="PROSITE" id="PS50122">
    <property type="entry name" value="CHEB"/>
    <property type="match status" value="1"/>
</dbReference>
<evidence type="ECO:0000313" key="11">
    <source>
        <dbReference type="EMBL" id="MVW59726.1"/>
    </source>
</evidence>
<dbReference type="Pfam" id="PF00072">
    <property type="entry name" value="Response_reg"/>
    <property type="match status" value="1"/>
</dbReference>
<dbReference type="EMBL" id="WSES01000002">
    <property type="protein sequence ID" value="MVW59726.1"/>
    <property type="molecule type" value="Genomic_DNA"/>
</dbReference>
<feature type="active site" evidence="7">
    <location>
        <position position="188"/>
    </location>
</feature>
<feature type="domain" description="CheB-type methylesterase" evidence="10">
    <location>
        <begin position="147"/>
        <end position="332"/>
    </location>
</feature>
<evidence type="ECO:0000256" key="2">
    <source>
        <dbReference type="ARBA" id="ARBA00022500"/>
    </source>
</evidence>
<dbReference type="CDD" id="cd16432">
    <property type="entry name" value="CheB_Rec"/>
    <property type="match status" value="1"/>
</dbReference>
<keyword evidence="1" id="KW-0963">Cytoplasm</keyword>
<dbReference type="AlphaFoldDB" id="A0A7X3FXE1"/>
<dbReference type="InterPro" id="IPR011006">
    <property type="entry name" value="CheY-like_superfamily"/>
</dbReference>
<dbReference type="InterPro" id="IPR008248">
    <property type="entry name" value="CheB-like"/>
</dbReference>
<keyword evidence="3 8" id="KW-0597">Phosphoprotein</keyword>
<dbReference type="InterPro" id="IPR001789">
    <property type="entry name" value="Sig_transdc_resp-reg_receiver"/>
</dbReference>
<dbReference type="GO" id="GO:0008984">
    <property type="term" value="F:protein-glutamate methylesterase activity"/>
    <property type="evidence" value="ECO:0007669"/>
    <property type="project" value="UniProtKB-EC"/>
</dbReference>
<dbReference type="CDD" id="cd17541">
    <property type="entry name" value="REC_CheB-like"/>
    <property type="match status" value="1"/>
</dbReference>
<keyword evidence="2 7" id="KW-0145">Chemotaxis</keyword>
<feature type="active site" evidence="7">
    <location>
        <position position="281"/>
    </location>
</feature>
<dbReference type="Gene3D" id="3.40.50.2300">
    <property type="match status" value="1"/>
</dbReference>
<dbReference type="PROSITE" id="PS50110">
    <property type="entry name" value="RESPONSE_REGULATORY"/>
    <property type="match status" value="1"/>
</dbReference>
<feature type="modified residue" description="4-aspartylphosphate" evidence="8">
    <location>
        <position position="54"/>
    </location>
</feature>
<evidence type="ECO:0000256" key="7">
    <source>
        <dbReference type="PROSITE-ProRule" id="PRU00050"/>
    </source>
</evidence>
<evidence type="ECO:0000313" key="12">
    <source>
        <dbReference type="Proteomes" id="UP000443353"/>
    </source>
</evidence>
<dbReference type="PANTHER" id="PTHR42872">
    <property type="entry name" value="PROTEIN-GLUTAMATE METHYLESTERASE/PROTEIN-GLUTAMINE GLUTAMINASE"/>
    <property type="match status" value="1"/>
</dbReference>
<dbReference type="EC" id="3.1.1.61" evidence="5"/>
<evidence type="ECO:0000256" key="5">
    <source>
        <dbReference type="ARBA" id="ARBA00039140"/>
    </source>
</evidence>
<name>A0A7X3FXE1_9BURK</name>
<keyword evidence="4 7" id="KW-0378">Hydrolase</keyword>
<proteinExistence type="predicted"/>
<evidence type="ECO:0000256" key="1">
    <source>
        <dbReference type="ARBA" id="ARBA00022490"/>
    </source>
</evidence>
<dbReference type="Pfam" id="PF01339">
    <property type="entry name" value="CheB_methylest"/>
    <property type="match status" value="1"/>
</dbReference>
<evidence type="ECO:0000256" key="3">
    <source>
        <dbReference type="ARBA" id="ARBA00022553"/>
    </source>
</evidence>
<evidence type="ECO:0000256" key="6">
    <source>
        <dbReference type="ARBA" id="ARBA00048267"/>
    </source>
</evidence>
<dbReference type="InterPro" id="IPR035909">
    <property type="entry name" value="CheB_C"/>
</dbReference>
<evidence type="ECO:0000259" key="9">
    <source>
        <dbReference type="PROSITE" id="PS50110"/>
    </source>
</evidence>
<comment type="catalytic activity">
    <reaction evidence="6">
        <text>[protein]-L-glutamate 5-O-methyl ester + H2O = L-glutamyl-[protein] + methanol + H(+)</text>
        <dbReference type="Rhea" id="RHEA:23236"/>
        <dbReference type="Rhea" id="RHEA-COMP:10208"/>
        <dbReference type="Rhea" id="RHEA-COMP:10311"/>
        <dbReference type="ChEBI" id="CHEBI:15377"/>
        <dbReference type="ChEBI" id="CHEBI:15378"/>
        <dbReference type="ChEBI" id="CHEBI:17790"/>
        <dbReference type="ChEBI" id="CHEBI:29973"/>
        <dbReference type="ChEBI" id="CHEBI:82795"/>
        <dbReference type="EC" id="3.1.1.61"/>
    </reaction>
</comment>
<dbReference type="RefSeq" id="WP_082577349.1">
    <property type="nucleotide sequence ID" value="NZ_CP168562.1"/>
</dbReference>
<evidence type="ECO:0000256" key="4">
    <source>
        <dbReference type="ARBA" id="ARBA00022801"/>
    </source>
</evidence>
<reference evidence="11 12" key="1">
    <citation type="submission" date="2019-12" db="EMBL/GenBank/DDBJ databases">
        <authorList>
            <person name="Li C."/>
            <person name="Zhao J."/>
        </authorList>
    </citation>
    <scope>NUCLEOTIDE SEQUENCE [LARGE SCALE GENOMIC DNA]</scope>
    <source>
        <strain evidence="11 12">NEAU-DD11</strain>
    </source>
</reference>
<dbReference type="GO" id="GO:0005737">
    <property type="term" value="C:cytoplasm"/>
    <property type="evidence" value="ECO:0007669"/>
    <property type="project" value="InterPro"/>
</dbReference>
<dbReference type="SMART" id="SM00448">
    <property type="entry name" value="REC"/>
    <property type="match status" value="1"/>
</dbReference>
<dbReference type="Gene3D" id="3.40.50.180">
    <property type="entry name" value="Methylesterase CheB, C-terminal domain"/>
    <property type="match status" value="1"/>
</dbReference>
<dbReference type="SUPFAM" id="SSF52172">
    <property type="entry name" value="CheY-like"/>
    <property type="match status" value="1"/>
</dbReference>
<sequence>MIRVLVVDDSNSVRALLMHILGTAPGLAVVGCAADGEEALKLARELQPDVITMDLHMPRMDGFEAIRRIMRECPTRIVVVSGSDDRAEVDASFRAIEAGALVLVRRPLGIGNPAHADSARDLVRTVKAMAEVRVVRRWSDARRAARPLQGAPRRLVAVGASTGGPTVLRDILAELPADYPLPVVIVQHLAPGFMDGLATWLGEASGYPVEVLRDGAPLVGGRACLVPEGWQATLGPGLVGRLVLAPPEHGMCPSVSHLFRAIDPELRPATAAVLLTGMGKDGAAELKLLREHGALTIAQDRASAVVYGMPGEALRLDAAMLVLEPAEIGKVLARLPAEPFPSSVFPTLGDLP</sequence>
<evidence type="ECO:0000259" key="10">
    <source>
        <dbReference type="PROSITE" id="PS50122"/>
    </source>
</evidence>
<evidence type="ECO:0000256" key="8">
    <source>
        <dbReference type="PROSITE-ProRule" id="PRU00169"/>
    </source>
</evidence>
<gene>
    <name evidence="11" type="ORF">GPY61_07270</name>
</gene>
<accession>A0A7X3FXE1</accession>
<comment type="caution">
    <text evidence="11">The sequence shown here is derived from an EMBL/GenBank/DDBJ whole genome shotgun (WGS) entry which is preliminary data.</text>
</comment>
<dbReference type="PANTHER" id="PTHR42872:SF6">
    <property type="entry name" value="PROTEIN-GLUTAMATE METHYLESTERASE_PROTEIN-GLUTAMINE GLUTAMINASE"/>
    <property type="match status" value="1"/>
</dbReference>
<dbReference type="Proteomes" id="UP000443353">
    <property type="component" value="Unassembled WGS sequence"/>
</dbReference>
<feature type="active site" evidence="7">
    <location>
        <position position="161"/>
    </location>
</feature>